<dbReference type="InterPro" id="IPR000014">
    <property type="entry name" value="PAS"/>
</dbReference>
<name>A0ABT5VPQ2_9BACT</name>
<dbReference type="Pfam" id="PF08448">
    <property type="entry name" value="PAS_4"/>
    <property type="match status" value="1"/>
</dbReference>
<evidence type="ECO:0000259" key="8">
    <source>
        <dbReference type="PROSITE" id="PS50110"/>
    </source>
</evidence>
<dbReference type="Gene3D" id="3.30.565.10">
    <property type="entry name" value="Histidine kinase-like ATPase, C-terminal domain"/>
    <property type="match status" value="1"/>
</dbReference>
<sequence>MNKKNQTKEELLIKISHLESKNYALEKSELKKNIWFENSPVCTKLIDLEFNLKYINKSGIRDLKINDITEFYGKPYPLSFFPDSFKISMIKKLKRAKETGETITLEAPTQDMEGNTLWYHSTIVPVYNDHKQLDHFMLVSLETKANKQAEEALKQSEATIKNKLKAITEPHGDISTLELSDIIDTEILQSLMEDFYQITGMLGAVLDISGKVLVAVGWQDICTKFHRCNPDTLKNCIESDTILTQGVPEGTCKAYHCKNNMWDIVTPIVVGGKHVGNVFMGQYFLEGEVPNVEIFRKQAKKFGFDEKEYLAALDRVPRFSKETVDRGIKFYSKLAGLISTLSFSTIQQSKMLAQQKLADQALRESEKKYRDLINLAQEGIWVIDKNNITTFANPSMADMLGYSSEEMIGKSLFDFMDETGIKIANENIEHRKAGLKEQHDFEFICKNGNRIFCTMTTAPIIDKSGNYQGTIAGVIDITERKKAEEILKDGEERFKTILDSSPFPIAIVDKNKNILFWSISAKQLFGHDPKTSQEWFELAYPNPDYRNEVIERFKPLFELAVKSTKAVSAGEYRIKCKDGSTKICELYIQVIHKNLIITTNDITERKQVEEEIRIAEERFELAMAATKDGLYDWNLETNEIYYSPGWKNMLGYDDDELPNDFSVWENLIEPADAEASWKMQQELINKQRNHFELEFKMKHKKGHWVDILSRAEIFYNDKGKAIRMVGTHVDISERKHEEKILDVELKMFEYSINHSEEELLQKFLDEAEELTGSEIGFYHYIEDDQESISLQAWSSNTLNKMCKGLGESSRHYPISEAGVWMDCVKERKPVIHNDYSSLTHKKGLPEGHAPMIRELVVPVIRGNQIMAVLGVGNKKSDYNEADVKTVQRLADITWETAIRKQAEENLKNTFDISPSIISKANVDTGYFIEANQAVTRLLGYTTEEFTSKPLMEFIHPDDKQRTVDEIVEQKDGRDTTFFENRYLCKDGSYKWMAWHSTKADENGIVTAIASDISERKIIEQEIVETKQFYENIIEGVQDGIWVTDKNDVIFYANSAMEKIAGVPRDQIQGNNVLKGFPEETIVEFSNFYKQAKKEKKPVWYEVELKTPTKKDVCQNGWLIPQYQNNVFSGIICTVRDISERKKAEGSVRKLSTAVQQSPSSIAISDTNGKLEYVNPKYTELTGYSSAESIGRQSNIFKSDEQDDLFFNEIWKTVDSGKVWRGQFHNKKKNGELFWEAASISAILNESGEIINYIKIGEDITQQKNTEAELKIALEKALESDRLKSAFLANMSHEIRTPMNGILGFVNLLNEPNLRKSKVDEYSAIINKSGERLLNTINDIIDISKIEAGEMLIANTETSINNIMEELLSFFTPEASMKGLSLAIEPSLSAEQPTVITDSNKLHGILSNLIKNAIKYTEKGHITFGYLVKEGFIEFSVKDTGVGIPKDRLQAIFNRFEQADIEDSKVFEGSGLGLAISKAYAEMLGGDIFAESTVGKGSKFEFTIPYVNAIKKKTEQYPGNFKNIAARIEDLNLLVVEDDETSSELLKYTLLGLFKEIIFVDNGKDAIETCRINPEIDLVLMDIKMPKMNGYDATTEIRKFNKDLIIIAQTAYALRGDREKAIEVGCDDYITKPINKVLLLDLINKLIG</sequence>
<dbReference type="NCBIfam" id="TIGR00229">
    <property type="entry name" value="sensory_box"/>
    <property type="match status" value="6"/>
</dbReference>
<dbReference type="InterPro" id="IPR013655">
    <property type="entry name" value="PAS_fold_3"/>
</dbReference>
<evidence type="ECO:0000313" key="11">
    <source>
        <dbReference type="EMBL" id="MDE5417416.1"/>
    </source>
</evidence>
<dbReference type="InterPro" id="IPR018771">
    <property type="entry name" value="PocR_dom"/>
</dbReference>
<dbReference type="SMART" id="SM00387">
    <property type="entry name" value="HATPase_c"/>
    <property type="match status" value="1"/>
</dbReference>
<dbReference type="InterPro" id="IPR004358">
    <property type="entry name" value="Sig_transdc_His_kin-like_C"/>
</dbReference>
<comment type="caution">
    <text evidence="11">The sequence shown here is derived from an EMBL/GenBank/DDBJ whole genome shotgun (WGS) entry which is preliminary data.</text>
</comment>
<keyword evidence="12" id="KW-1185">Reference proteome</keyword>
<dbReference type="PANTHER" id="PTHR43047:SF64">
    <property type="entry name" value="HISTIDINE KINASE CONTAINING CHEY-HOMOLOGOUS RECEIVER DOMAIN AND PAS DOMAIN-RELATED"/>
    <property type="match status" value="1"/>
</dbReference>
<dbReference type="InterPro" id="IPR036890">
    <property type="entry name" value="HATPase_C_sf"/>
</dbReference>
<dbReference type="InterPro" id="IPR005467">
    <property type="entry name" value="His_kinase_dom"/>
</dbReference>
<feature type="domain" description="PAS" evidence="9">
    <location>
        <begin position="902"/>
        <end position="966"/>
    </location>
</feature>
<dbReference type="SUPFAM" id="SSF55781">
    <property type="entry name" value="GAF domain-like"/>
    <property type="match status" value="1"/>
</dbReference>
<dbReference type="Pfam" id="PF13426">
    <property type="entry name" value="PAS_9"/>
    <property type="match status" value="2"/>
</dbReference>
<dbReference type="CDD" id="cd16922">
    <property type="entry name" value="HATPase_EvgS-ArcB-TorS-like"/>
    <property type="match status" value="1"/>
</dbReference>
<dbReference type="InterPro" id="IPR003594">
    <property type="entry name" value="HATPase_dom"/>
</dbReference>
<dbReference type="InterPro" id="IPR029016">
    <property type="entry name" value="GAF-like_dom_sf"/>
</dbReference>
<accession>A0ABT5VPQ2</accession>
<dbReference type="InterPro" id="IPR013656">
    <property type="entry name" value="PAS_4"/>
</dbReference>
<dbReference type="CDD" id="cd00082">
    <property type="entry name" value="HisKA"/>
    <property type="match status" value="1"/>
</dbReference>
<feature type="domain" description="PAS" evidence="9">
    <location>
        <begin position="1025"/>
        <end position="1073"/>
    </location>
</feature>
<dbReference type="SMART" id="SM00086">
    <property type="entry name" value="PAC"/>
    <property type="match status" value="7"/>
</dbReference>
<dbReference type="RefSeq" id="WP_275108755.1">
    <property type="nucleotide sequence ID" value="NZ_JAKJSC010000001.1"/>
</dbReference>
<dbReference type="EMBL" id="JAKJSC010000001">
    <property type="protein sequence ID" value="MDE5417416.1"/>
    <property type="molecule type" value="Genomic_DNA"/>
</dbReference>
<feature type="domain" description="Response regulatory" evidence="8">
    <location>
        <begin position="1531"/>
        <end position="1646"/>
    </location>
</feature>
<evidence type="ECO:0000256" key="6">
    <source>
        <dbReference type="PROSITE-ProRule" id="PRU00169"/>
    </source>
</evidence>
<dbReference type="Pfam" id="PF10114">
    <property type="entry name" value="PocR"/>
    <property type="match status" value="1"/>
</dbReference>
<dbReference type="PANTHER" id="PTHR43047">
    <property type="entry name" value="TWO-COMPONENT HISTIDINE PROTEIN KINASE"/>
    <property type="match status" value="1"/>
</dbReference>
<evidence type="ECO:0000256" key="2">
    <source>
        <dbReference type="ARBA" id="ARBA00012438"/>
    </source>
</evidence>
<dbReference type="SUPFAM" id="SSF52172">
    <property type="entry name" value="CheY-like"/>
    <property type="match status" value="1"/>
</dbReference>
<dbReference type="PROSITE" id="PS50109">
    <property type="entry name" value="HIS_KIN"/>
    <property type="match status" value="1"/>
</dbReference>
<dbReference type="SUPFAM" id="SSF47384">
    <property type="entry name" value="Homodimeric domain of signal transducing histidine kinase"/>
    <property type="match status" value="1"/>
</dbReference>
<dbReference type="Pfam" id="PF00989">
    <property type="entry name" value="PAS"/>
    <property type="match status" value="2"/>
</dbReference>
<dbReference type="InterPro" id="IPR003661">
    <property type="entry name" value="HisK_dim/P_dom"/>
</dbReference>
<dbReference type="SMART" id="SM00065">
    <property type="entry name" value="GAF"/>
    <property type="match status" value="1"/>
</dbReference>
<protein>
    <recommendedName>
        <fullName evidence="2">histidine kinase</fullName>
        <ecNumber evidence="2">2.7.13.3</ecNumber>
    </recommendedName>
</protein>
<dbReference type="Gene3D" id="1.10.287.130">
    <property type="match status" value="1"/>
</dbReference>
<dbReference type="Gene3D" id="3.30.450.20">
    <property type="entry name" value="PAS domain"/>
    <property type="match status" value="7"/>
</dbReference>
<dbReference type="Pfam" id="PF02518">
    <property type="entry name" value="HATPase_c"/>
    <property type="match status" value="1"/>
</dbReference>
<dbReference type="PROSITE" id="PS50113">
    <property type="entry name" value="PAC"/>
    <property type="match status" value="4"/>
</dbReference>
<dbReference type="InterPro" id="IPR011006">
    <property type="entry name" value="CheY-like_superfamily"/>
</dbReference>
<comment type="catalytic activity">
    <reaction evidence="1">
        <text>ATP + protein L-histidine = ADP + protein N-phospho-L-histidine.</text>
        <dbReference type="EC" id="2.7.13.3"/>
    </reaction>
</comment>
<dbReference type="CDD" id="cd00130">
    <property type="entry name" value="PAS"/>
    <property type="match status" value="6"/>
</dbReference>
<dbReference type="SUPFAM" id="SSF55785">
    <property type="entry name" value="PYP-like sensor domain (PAS domain)"/>
    <property type="match status" value="7"/>
</dbReference>
<dbReference type="Proteomes" id="UP001528920">
    <property type="component" value="Unassembled WGS sequence"/>
</dbReference>
<feature type="domain" description="Histidine kinase" evidence="7">
    <location>
        <begin position="1289"/>
        <end position="1507"/>
    </location>
</feature>
<dbReference type="InterPro" id="IPR001610">
    <property type="entry name" value="PAC"/>
</dbReference>
<dbReference type="InterPro" id="IPR000700">
    <property type="entry name" value="PAS-assoc_C"/>
</dbReference>
<evidence type="ECO:0000313" key="12">
    <source>
        <dbReference type="Proteomes" id="UP001528920"/>
    </source>
</evidence>
<reference evidence="11 12" key="1">
    <citation type="submission" date="2022-01" db="EMBL/GenBank/DDBJ databases">
        <title>Labilibaculum sp. nov, a marine bacterium isolated from Antarctica.</title>
        <authorList>
            <person name="Dai W."/>
        </authorList>
    </citation>
    <scope>NUCLEOTIDE SEQUENCE [LARGE SCALE GENOMIC DNA]</scope>
    <source>
        <strain evidence="11 12">DW002</strain>
    </source>
</reference>
<feature type="domain" description="PAS" evidence="9">
    <location>
        <begin position="1146"/>
        <end position="1204"/>
    </location>
</feature>
<dbReference type="SMART" id="SM00448">
    <property type="entry name" value="REC"/>
    <property type="match status" value="1"/>
</dbReference>
<dbReference type="Pfam" id="PF00072">
    <property type="entry name" value="Response_reg"/>
    <property type="match status" value="1"/>
</dbReference>
<keyword evidence="5" id="KW-0418">Kinase</keyword>
<evidence type="ECO:0000259" key="10">
    <source>
        <dbReference type="PROSITE" id="PS50113"/>
    </source>
</evidence>
<dbReference type="Pfam" id="PF08447">
    <property type="entry name" value="PAS_3"/>
    <property type="match status" value="2"/>
</dbReference>
<dbReference type="InterPro" id="IPR013767">
    <property type="entry name" value="PAS_fold"/>
</dbReference>
<dbReference type="Gene3D" id="3.30.450.40">
    <property type="match status" value="1"/>
</dbReference>
<dbReference type="PROSITE" id="PS50110">
    <property type="entry name" value="RESPONSE_REGULATORY"/>
    <property type="match status" value="1"/>
</dbReference>
<organism evidence="11 12">
    <name type="scientific">Paralabilibaculum antarcticum</name>
    <dbReference type="NCBI Taxonomy" id="2912572"/>
    <lineage>
        <taxon>Bacteria</taxon>
        <taxon>Pseudomonadati</taxon>
        <taxon>Bacteroidota</taxon>
        <taxon>Bacteroidia</taxon>
        <taxon>Marinilabiliales</taxon>
        <taxon>Marinifilaceae</taxon>
        <taxon>Paralabilibaculum</taxon>
    </lineage>
</organism>
<dbReference type="Pfam" id="PF13185">
    <property type="entry name" value="GAF_2"/>
    <property type="match status" value="1"/>
</dbReference>
<feature type="domain" description="PAC" evidence="10">
    <location>
        <begin position="1219"/>
        <end position="1271"/>
    </location>
</feature>
<feature type="domain" description="PAC" evidence="10">
    <location>
        <begin position="103"/>
        <end position="155"/>
    </location>
</feature>
<gene>
    <name evidence="11" type="ORF">L3049_05290</name>
</gene>
<dbReference type="CDD" id="cd17546">
    <property type="entry name" value="REC_hyHK_CKI1_RcsC-like"/>
    <property type="match status" value="1"/>
</dbReference>
<dbReference type="InterPro" id="IPR003018">
    <property type="entry name" value="GAF"/>
</dbReference>
<dbReference type="SMART" id="SM00091">
    <property type="entry name" value="PAS"/>
    <property type="match status" value="6"/>
</dbReference>
<evidence type="ECO:0000256" key="5">
    <source>
        <dbReference type="ARBA" id="ARBA00022777"/>
    </source>
</evidence>
<feature type="domain" description="PAC" evidence="10">
    <location>
        <begin position="691"/>
        <end position="743"/>
    </location>
</feature>
<keyword evidence="4" id="KW-0808">Transferase</keyword>
<proteinExistence type="predicted"/>
<feature type="domain" description="PAS" evidence="9">
    <location>
        <begin position="615"/>
        <end position="687"/>
    </location>
</feature>
<evidence type="ECO:0000256" key="1">
    <source>
        <dbReference type="ARBA" id="ARBA00000085"/>
    </source>
</evidence>
<dbReference type="EC" id="2.7.13.3" evidence="2"/>
<dbReference type="Pfam" id="PF00512">
    <property type="entry name" value="HisKA"/>
    <property type="match status" value="1"/>
</dbReference>
<dbReference type="InterPro" id="IPR035965">
    <property type="entry name" value="PAS-like_dom_sf"/>
</dbReference>
<feature type="modified residue" description="4-aspartylphosphate" evidence="6">
    <location>
        <position position="1581"/>
    </location>
</feature>
<evidence type="ECO:0000256" key="4">
    <source>
        <dbReference type="ARBA" id="ARBA00022679"/>
    </source>
</evidence>
<feature type="domain" description="PAC" evidence="10">
    <location>
        <begin position="437"/>
        <end position="489"/>
    </location>
</feature>
<feature type="domain" description="PAS" evidence="9">
    <location>
        <begin position="490"/>
        <end position="530"/>
    </location>
</feature>
<evidence type="ECO:0000259" key="9">
    <source>
        <dbReference type="PROSITE" id="PS50112"/>
    </source>
</evidence>
<dbReference type="PROSITE" id="PS50112">
    <property type="entry name" value="PAS"/>
    <property type="match status" value="6"/>
</dbReference>
<feature type="domain" description="PAS" evidence="9">
    <location>
        <begin position="365"/>
        <end position="418"/>
    </location>
</feature>
<dbReference type="InterPro" id="IPR036097">
    <property type="entry name" value="HisK_dim/P_sf"/>
</dbReference>
<dbReference type="Gene3D" id="3.40.50.2300">
    <property type="match status" value="1"/>
</dbReference>
<dbReference type="SMART" id="SM00388">
    <property type="entry name" value="HisKA"/>
    <property type="match status" value="1"/>
</dbReference>
<dbReference type="InterPro" id="IPR001789">
    <property type="entry name" value="Sig_transdc_resp-reg_receiver"/>
</dbReference>
<keyword evidence="3 6" id="KW-0597">Phosphoprotein</keyword>
<evidence type="ECO:0000256" key="3">
    <source>
        <dbReference type="ARBA" id="ARBA00022553"/>
    </source>
</evidence>
<dbReference type="PRINTS" id="PR00344">
    <property type="entry name" value="BCTRLSENSOR"/>
</dbReference>
<evidence type="ECO:0000259" key="7">
    <source>
        <dbReference type="PROSITE" id="PS50109"/>
    </source>
</evidence>
<dbReference type="SUPFAM" id="SSF55874">
    <property type="entry name" value="ATPase domain of HSP90 chaperone/DNA topoisomerase II/histidine kinase"/>
    <property type="match status" value="1"/>
</dbReference>